<dbReference type="RefSeq" id="WP_033435996.1">
    <property type="nucleotide sequence ID" value="NZ_CP034550.1"/>
</dbReference>
<dbReference type="KEGG" id="ssyi:EKG83_24185"/>
<gene>
    <name evidence="1" type="ORF">EKG83_24185</name>
</gene>
<protein>
    <submittedName>
        <fullName evidence="1">DUF4034 domain-containing protein</fullName>
    </submittedName>
</protein>
<name>A0A5Q0H1X7_SACSY</name>
<reference evidence="2" key="1">
    <citation type="journal article" date="2021" name="Curr. Microbiol.">
        <title>Complete genome of nocamycin-producing strain Saccharothrix syringae NRRL B-16468 reveals the biosynthetic potential for secondary metabolites.</title>
        <authorList>
            <person name="Mo X."/>
            <person name="Yang S."/>
        </authorList>
    </citation>
    <scope>NUCLEOTIDE SEQUENCE [LARGE SCALE GENOMIC DNA]</scope>
    <source>
        <strain evidence="2">ATCC 51364 / DSM 43886 / JCM 6844 / KCTC 9398 / NBRC 14523 / NRRL B-16468 / INA 2240</strain>
    </source>
</reference>
<organism evidence="1 2">
    <name type="scientific">Saccharothrix syringae</name>
    <name type="common">Nocardiopsis syringae</name>
    <dbReference type="NCBI Taxonomy" id="103733"/>
    <lineage>
        <taxon>Bacteria</taxon>
        <taxon>Bacillati</taxon>
        <taxon>Actinomycetota</taxon>
        <taxon>Actinomycetes</taxon>
        <taxon>Pseudonocardiales</taxon>
        <taxon>Pseudonocardiaceae</taxon>
        <taxon>Saccharothrix</taxon>
    </lineage>
</organism>
<evidence type="ECO:0000313" key="2">
    <source>
        <dbReference type="Proteomes" id="UP000325787"/>
    </source>
</evidence>
<evidence type="ECO:0000313" key="1">
    <source>
        <dbReference type="EMBL" id="QFZ20103.1"/>
    </source>
</evidence>
<dbReference type="EMBL" id="CP034550">
    <property type="protein sequence ID" value="QFZ20103.1"/>
    <property type="molecule type" value="Genomic_DNA"/>
</dbReference>
<accession>A0A5Q0H1X7</accession>
<sequence>MVLALLRHPRKTFAVLSLMREAKRRGVTYEQLPEELVVARLYRVDVTRWGLAPDAEVVTRGPADPELDAACAAATEGGWEPAAALLASTRGDWERRDEVVRALADHVVRDATFLQRWHETDPDNGDLAVLHALSLVYLAWEARGTARAAQTSQAQFAEFHRLLRLAQTTAQHAATLLPDDPTPWTTLAMLARGLSYDHQRFGLLWDELLARDPHHRSGHVQALQYWCRKWHGSDELMWDFATRAAASPALAALPLQAALETADKTPQIWRSPLVRDPLETLLARLEGEGAATRALRSDRGLAITALVFAERYDEALAQFRVLGPHADGEPWRSYSSTPRMDFLEARIAVCTAAGKPA</sequence>
<keyword evidence="2" id="KW-1185">Reference proteome</keyword>
<dbReference type="OrthoDB" id="3284019at2"/>
<dbReference type="Proteomes" id="UP000325787">
    <property type="component" value="Chromosome"/>
</dbReference>
<dbReference type="AlphaFoldDB" id="A0A5Q0H1X7"/>
<proteinExistence type="predicted"/>